<feature type="domain" description="DNA binding HTH" evidence="2">
    <location>
        <begin position="279"/>
        <end position="318"/>
    </location>
</feature>
<evidence type="ECO:0000259" key="1">
    <source>
        <dbReference type="Pfam" id="PF01590"/>
    </source>
</evidence>
<dbReference type="InterPro" id="IPR009057">
    <property type="entry name" value="Homeodomain-like_sf"/>
</dbReference>
<dbReference type="Gene3D" id="3.30.450.40">
    <property type="match status" value="1"/>
</dbReference>
<dbReference type="AlphaFoldDB" id="A0A0K6HTL1"/>
<reference evidence="4" key="1">
    <citation type="submission" date="2015-08" db="EMBL/GenBank/DDBJ databases">
        <authorList>
            <person name="Varghese N."/>
        </authorList>
    </citation>
    <scope>NUCLEOTIDE SEQUENCE [LARGE SCALE GENOMIC DNA]</scope>
    <source>
        <strain evidence="4">DSM 23407</strain>
    </source>
</reference>
<dbReference type="PRINTS" id="PR01590">
    <property type="entry name" value="HTHFIS"/>
</dbReference>
<evidence type="ECO:0000313" key="4">
    <source>
        <dbReference type="Proteomes" id="UP000183900"/>
    </source>
</evidence>
<dbReference type="Pfam" id="PF02954">
    <property type="entry name" value="HTH_8"/>
    <property type="match status" value="1"/>
</dbReference>
<protein>
    <submittedName>
        <fullName evidence="3">GAF domain/Bacterial regulatory protein, Fis family</fullName>
    </submittedName>
</protein>
<evidence type="ECO:0000259" key="2">
    <source>
        <dbReference type="Pfam" id="PF02954"/>
    </source>
</evidence>
<keyword evidence="4" id="KW-1185">Reference proteome</keyword>
<feature type="domain" description="GAF" evidence="1">
    <location>
        <begin position="70"/>
        <end position="203"/>
    </location>
</feature>
<accession>A0A0K6HTL1</accession>
<dbReference type="Proteomes" id="UP000183900">
    <property type="component" value="Unassembled WGS sequence"/>
</dbReference>
<dbReference type="Pfam" id="PF01590">
    <property type="entry name" value="GAF"/>
    <property type="match status" value="1"/>
</dbReference>
<gene>
    <name evidence="3" type="ORF">Ga0061067_10325</name>
</gene>
<dbReference type="InterPro" id="IPR002197">
    <property type="entry name" value="HTH_Fis"/>
</dbReference>
<dbReference type="SUPFAM" id="SSF46689">
    <property type="entry name" value="Homeodomain-like"/>
    <property type="match status" value="1"/>
</dbReference>
<dbReference type="EMBL" id="CYHE01000003">
    <property type="protein sequence ID" value="CUA94098.1"/>
    <property type="molecule type" value="Genomic_DNA"/>
</dbReference>
<dbReference type="InterPro" id="IPR029016">
    <property type="entry name" value="GAF-like_dom_sf"/>
</dbReference>
<dbReference type="SUPFAM" id="SSF55781">
    <property type="entry name" value="GAF domain-like"/>
    <property type="match status" value="1"/>
</dbReference>
<organism evidence="3 4">
    <name type="scientific">Pannonibacter indicus</name>
    <dbReference type="NCBI Taxonomy" id="466044"/>
    <lineage>
        <taxon>Bacteria</taxon>
        <taxon>Pseudomonadati</taxon>
        <taxon>Pseudomonadota</taxon>
        <taxon>Alphaproteobacteria</taxon>
        <taxon>Hyphomicrobiales</taxon>
        <taxon>Stappiaceae</taxon>
        <taxon>Pannonibacter</taxon>
    </lineage>
</organism>
<dbReference type="Gene3D" id="1.10.10.60">
    <property type="entry name" value="Homeodomain-like"/>
    <property type="match status" value="1"/>
</dbReference>
<proteinExistence type="predicted"/>
<dbReference type="InterPro" id="IPR003018">
    <property type="entry name" value="GAF"/>
</dbReference>
<sequence length="322" mass="34140">MLPGSHDATRKHADRVRETVENNGCAAHSLVAASWRRSMLYHGLDPNLDRPAARVEEHALAQARDRMGSLLEVAGPALDRLNATLAPSGCSILLSDKDGLVLETREAPGDQSEFARWGLTAGGMWSEAQQGTNGIGTCAIEKRPVIVHQDQHFRVINTELSCIAAPIFDHTGQLAAVLDISSCRRDFSLAFAQVLAMVVNESARAMESDLFRAAFPGCRIVVAKGHGQGGVSLLALAPDDVIAGATRHARKMLGLTDAIIASGPGAAIHLGTAAEEDPRAAEKAALRRALARAKGNVSAAARDLGISRATMYRKMSQFGLDG</sequence>
<name>A0A0K6HTL1_9HYPH</name>
<dbReference type="GO" id="GO:0043565">
    <property type="term" value="F:sequence-specific DNA binding"/>
    <property type="evidence" value="ECO:0007669"/>
    <property type="project" value="InterPro"/>
</dbReference>
<dbReference type="RefSeq" id="WP_055454885.1">
    <property type="nucleotide sequence ID" value="NZ_CYHE01000003.1"/>
</dbReference>
<evidence type="ECO:0000313" key="3">
    <source>
        <dbReference type="EMBL" id="CUA94098.1"/>
    </source>
</evidence>